<sequence length="388" mass="41453">MPTSPRSSESSVQSAATSPATVSSISVSEGPQTPPFPPSPIPISTAATRRASGHRASVLRASVFDAFAELGAFDENSQIAEWIFNPDVDDASFSNSSTGPRKHNVHFLEKSGSRFRERLNSNASGNLLNDFSSSAKPPALPSSYSTSPIPTRRPTRRFFNGLRTRSASRHKTDKRRTSDETIVEETPVAVSPSKKRPFLQFRSKSSRTIPTSSSHPPSTSLDLPRPSFLGEIRSISSPVTVEFGHASSPSIATNASWEHIQGSASLDLLRSTDNPPVNTFLHGKHSPAPGIPFPSQRESRGGSLFLKLSNAVARPFSAGSIHADLDARSSAAGSTTNSIRRTQSRPPEATEALKVTPLRTNFPSSFSSPSSPIGANPTTRALAAMEVL</sequence>
<dbReference type="Proteomes" id="UP001150238">
    <property type="component" value="Unassembled WGS sequence"/>
</dbReference>
<evidence type="ECO:0000313" key="3">
    <source>
        <dbReference type="Proteomes" id="UP001150238"/>
    </source>
</evidence>
<feature type="compositionally biased region" description="Low complexity" evidence="1">
    <location>
        <begin position="132"/>
        <end position="152"/>
    </location>
</feature>
<organism evidence="2 3">
    <name type="scientific">Lentinula lateritia</name>
    <dbReference type="NCBI Taxonomy" id="40482"/>
    <lineage>
        <taxon>Eukaryota</taxon>
        <taxon>Fungi</taxon>
        <taxon>Dikarya</taxon>
        <taxon>Basidiomycota</taxon>
        <taxon>Agaricomycotina</taxon>
        <taxon>Agaricomycetes</taxon>
        <taxon>Agaricomycetidae</taxon>
        <taxon>Agaricales</taxon>
        <taxon>Marasmiineae</taxon>
        <taxon>Omphalotaceae</taxon>
        <taxon>Lentinula</taxon>
    </lineage>
</organism>
<feature type="compositionally biased region" description="Low complexity" evidence="1">
    <location>
        <begin position="206"/>
        <end position="220"/>
    </location>
</feature>
<feature type="compositionally biased region" description="Low complexity" evidence="1">
    <location>
        <begin position="1"/>
        <end position="19"/>
    </location>
</feature>
<feature type="compositionally biased region" description="Polar residues" evidence="1">
    <location>
        <begin position="20"/>
        <end position="30"/>
    </location>
</feature>
<dbReference type="AlphaFoldDB" id="A0A9W9AH84"/>
<feature type="region of interest" description="Disordered" evidence="1">
    <location>
        <begin position="327"/>
        <end position="388"/>
    </location>
</feature>
<feature type="region of interest" description="Disordered" evidence="1">
    <location>
        <begin position="126"/>
        <end position="224"/>
    </location>
</feature>
<evidence type="ECO:0000313" key="2">
    <source>
        <dbReference type="EMBL" id="KAJ4482849.1"/>
    </source>
</evidence>
<gene>
    <name evidence="2" type="ORF">C8J55DRAFT_45208</name>
</gene>
<evidence type="ECO:0000256" key="1">
    <source>
        <dbReference type="SAM" id="MobiDB-lite"/>
    </source>
</evidence>
<feature type="region of interest" description="Disordered" evidence="1">
    <location>
        <begin position="1"/>
        <end position="48"/>
    </location>
</feature>
<feature type="compositionally biased region" description="Low complexity" evidence="1">
    <location>
        <begin position="362"/>
        <end position="372"/>
    </location>
</feature>
<protein>
    <submittedName>
        <fullName evidence="2">Uncharacterized protein</fullName>
    </submittedName>
</protein>
<dbReference type="EMBL" id="JANVFS010000013">
    <property type="protein sequence ID" value="KAJ4482849.1"/>
    <property type="molecule type" value="Genomic_DNA"/>
</dbReference>
<feature type="compositionally biased region" description="Pro residues" evidence="1">
    <location>
        <begin position="32"/>
        <end position="41"/>
    </location>
</feature>
<reference evidence="2" key="1">
    <citation type="submission" date="2022-08" db="EMBL/GenBank/DDBJ databases">
        <authorList>
            <consortium name="DOE Joint Genome Institute"/>
            <person name="Min B."/>
            <person name="Riley R."/>
            <person name="Sierra-Patev S."/>
            <person name="Naranjo-Ortiz M."/>
            <person name="Looney B."/>
            <person name="Konkel Z."/>
            <person name="Slot J.C."/>
            <person name="Sakamoto Y."/>
            <person name="Steenwyk J.L."/>
            <person name="Rokas A."/>
            <person name="Carro J."/>
            <person name="Camarero S."/>
            <person name="Ferreira P."/>
            <person name="Molpeceres G."/>
            <person name="Ruiz-Duenas F.J."/>
            <person name="Serrano A."/>
            <person name="Henrissat B."/>
            <person name="Drula E."/>
            <person name="Hughes K.W."/>
            <person name="Mata J.L."/>
            <person name="Ishikawa N.K."/>
            <person name="Vargas-Isla R."/>
            <person name="Ushijima S."/>
            <person name="Smith C.A."/>
            <person name="Ahrendt S."/>
            <person name="Andreopoulos W."/>
            <person name="He G."/>
            <person name="Labutti K."/>
            <person name="Lipzen A."/>
            <person name="Ng V."/>
            <person name="Sandor L."/>
            <person name="Barry K."/>
            <person name="Martinez A.T."/>
            <person name="Xiao Y."/>
            <person name="Gibbons J.G."/>
            <person name="Terashima K."/>
            <person name="Hibbett D.S."/>
            <person name="Grigoriev I.V."/>
        </authorList>
    </citation>
    <scope>NUCLEOTIDE SEQUENCE</scope>
    <source>
        <strain evidence="2">Sp2 HRB7682 ss15</strain>
    </source>
</reference>
<proteinExistence type="predicted"/>
<accession>A0A9W9AH84</accession>
<reference evidence="2" key="2">
    <citation type="journal article" date="2023" name="Proc. Natl. Acad. Sci. U.S.A.">
        <title>A global phylogenomic analysis of the shiitake genus Lentinula.</title>
        <authorList>
            <person name="Sierra-Patev S."/>
            <person name="Min B."/>
            <person name="Naranjo-Ortiz M."/>
            <person name="Looney B."/>
            <person name="Konkel Z."/>
            <person name="Slot J.C."/>
            <person name="Sakamoto Y."/>
            <person name="Steenwyk J.L."/>
            <person name="Rokas A."/>
            <person name="Carro J."/>
            <person name="Camarero S."/>
            <person name="Ferreira P."/>
            <person name="Molpeceres G."/>
            <person name="Ruiz-Duenas F.J."/>
            <person name="Serrano A."/>
            <person name="Henrissat B."/>
            <person name="Drula E."/>
            <person name="Hughes K.W."/>
            <person name="Mata J.L."/>
            <person name="Ishikawa N.K."/>
            <person name="Vargas-Isla R."/>
            <person name="Ushijima S."/>
            <person name="Smith C.A."/>
            <person name="Donoghue J."/>
            <person name="Ahrendt S."/>
            <person name="Andreopoulos W."/>
            <person name="He G."/>
            <person name="LaButti K."/>
            <person name="Lipzen A."/>
            <person name="Ng V."/>
            <person name="Riley R."/>
            <person name="Sandor L."/>
            <person name="Barry K."/>
            <person name="Martinez A.T."/>
            <person name="Xiao Y."/>
            <person name="Gibbons J.G."/>
            <person name="Terashima K."/>
            <person name="Grigoriev I.V."/>
            <person name="Hibbett D."/>
        </authorList>
    </citation>
    <scope>NUCLEOTIDE SEQUENCE</scope>
    <source>
        <strain evidence="2">Sp2 HRB7682 ss15</strain>
    </source>
</reference>
<comment type="caution">
    <text evidence="2">The sequence shown here is derived from an EMBL/GenBank/DDBJ whole genome shotgun (WGS) entry which is preliminary data.</text>
</comment>
<feature type="compositionally biased region" description="Polar residues" evidence="1">
    <location>
        <begin position="331"/>
        <end position="345"/>
    </location>
</feature>
<name>A0A9W9AH84_9AGAR</name>